<keyword evidence="5" id="KW-1133">Transmembrane helix</keyword>
<comment type="caution">
    <text evidence="8">The sequence shown here is derived from an EMBL/GenBank/DDBJ whole genome shotgun (WGS) entry which is preliminary data.</text>
</comment>
<evidence type="ECO:0000256" key="7">
    <source>
        <dbReference type="ARBA" id="ARBA00024340"/>
    </source>
</evidence>
<dbReference type="Pfam" id="PF08137">
    <property type="entry name" value="DVL"/>
    <property type="match status" value="1"/>
</dbReference>
<protein>
    <submittedName>
        <fullName evidence="8">Uncharacterized protein</fullName>
    </submittedName>
</protein>
<keyword evidence="9" id="KW-1185">Reference proteome</keyword>
<keyword evidence="3" id="KW-1003">Cell membrane</keyword>
<reference evidence="8 9" key="1">
    <citation type="submission" date="2024-01" db="EMBL/GenBank/DDBJ databases">
        <title>The genomes of 5 underutilized Papilionoideae crops provide insights into root nodulation and disease resistanc.</title>
        <authorList>
            <person name="Jiang F."/>
        </authorList>
    </citation>
    <scope>NUCLEOTIDE SEQUENCE [LARGE SCALE GENOMIC DNA]</scope>
    <source>
        <strain evidence="8">DUOXIRENSHENG_FW03</strain>
        <tissue evidence="8">Leaves</tissue>
    </source>
</reference>
<dbReference type="GO" id="GO:0008285">
    <property type="term" value="P:negative regulation of cell population proliferation"/>
    <property type="evidence" value="ECO:0007669"/>
    <property type="project" value="InterPro"/>
</dbReference>
<accession>A0AAN9SDI6</accession>
<dbReference type="Proteomes" id="UP001386955">
    <property type="component" value="Unassembled WGS sequence"/>
</dbReference>
<gene>
    <name evidence="8" type="ORF">VNO78_14828</name>
</gene>
<comment type="similarity">
    <text evidence="7">Belongs to the DVL/RTFL small polypeptides family.</text>
</comment>
<evidence type="ECO:0000256" key="3">
    <source>
        <dbReference type="ARBA" id="ARBA00022475"/>
    </source>
</evidence>
<dbReference type="GO" id="GO:0048367">
    <property type="term" value="P:shoot system development"/>
    <property type="evidence" value="ECO:0007669"/>
    <property type="project" value="UniProtKB-ARBA"/>
</dbReference>
<dbReference type="InterPro" id="IPR052153">
    <property type="entry name" value="DVL/RTFL_small_peptides"/>
</dbReference>
<evidence type="ECO:0000256" key="5">
    <source>
        <dbReference type="ARBA" id="ARBA00022989"/>
    </source>
</evidence>
<dbReference type="AlphaFoldDB" id="A0AAN9SDI6"/>
<dbReference type="EMBL" id="JAYMYS010000004">
    <property type="protein sequence ID" value="KAK7394306.1"/>
    <property type="molecule type" value="Genomic_DNA"/>
</dbReference>
<dbReference type="InterPro" id="IPR012552">
    <property type="entry name" value="DVL"/>
</dbReference>
<dbReference type="GO" id="GO:0005886">
    <property type="term" value="C:plasma membrane"/>
    <property type="evidence" value="ECO:0007669"/>
    <property type="project" value="UniProtKB-SubCell"/>
</dbReference>
<keyword evidence="4" id="KW-0812">Transmembrane</keyword>
<keyword evidence="2" id="KW-0217">Developmental protein</keyword>
<proteinExistence type="inferred from homology"/>
<keyword evidence="6" id="KW-0472">Membrane</keyword>
<dbReference type="PANTHER" id="PTHR47855">
    <property type="entry name" value="OS01G0525701 PROTEIN"/>
    <property type="match status" value="1"/>
</dbReference>
<name>A0AAN9SDI6_PSOTE</name>
<organism evidence="8 9">
    <name type="scientific">Psophocarpus tetragonolobus</name>
    <name type="common">Winged bean</name>
    <name type="synonym">Dolichos tetragonolobus</name>
    <dbReference type="NCBI Taxonomy" id="3891"/>
    <lineage>
        <taxon>Eukaryota</taxon>
        <taxon>Viridiplantae</taxon>
        <taxon>Streptophyta</taxon>
        <taxon>Embryophyta</taxon>
        <taxon>Tracheophyta</taxon>
        <taxon>Spermatophyta</taxon>
        <taxon>Magnoliopsida</taxon>
        <taxon>eudicotyledons</taxon>
        <taxon>Gunneridae</taxon>
        <taxon>Pentapetalae</taxon>
        <taxon>rosids</taxon>
        <taxon>fabids</taxon>
        <taxon>Fabales</taxon>
        <taxon>Fabaceae</taxon>
        <taxon>Papilionoideae</taxon>
        <taxon>50 kb inversion clade</taxon>
        <taxon>NPAAA clade</taxon>
        <taxon>indigoferoid/millettioid clade</taxon>
        <taxon>Phaseoleae</taxon>
        <taxon>Psophocarpus</taxon>
    </lineage>
</organism>
<evidence type="ECO:0000256" key="2">
    <source>
        <dbReference type="ARBA" id="ARBA00022473"/>
    </source>
</evidence>
<evidence type="ECO:0000313" key="9">
    <source>
        <dbReference type="Proteomes" id="UP001386955"/>
    </source>
</evidence>
<dbReference type="PANTHER" id="PTHR47855:SF3">
    <property type="entry name" value="SMALL POLYPEPTIDE DEVIL 1-RELATED"/>
    <property type="match status" value="1"/>
</dbReference>
<evidence type="ECO:0000256" key="4">
    <source>
        <dbReference type="ARBA" id="ARBA00022692"/>
    </source>
</evidence>
<evidence type="ECO:0000256" key="6">
    <source>
        <dbReference type="ARBA" id="ARBA00023136"/>
    </source>
</evidence>
<evidence type="ECO:0000256" key="1">
    <source>
        <dbReference type="ARBA" id="ARBA00004162"/>
    </source>
</evidence>
<evidence type="ECO:0000313" key="8">
    <source>
        <dbReference type="EMBL" id="KAK7394306.1"/>
    </source>
</evidence>
<sequence length="85" mass="9820">MESEMGGQYKFSLLEPRTTGGSSFHTTHIAHLPLYTNKERSISKDSMRASKKKVSCKRLGGYLKEQKGRLYIIRRCVVMLLCWHD</sequence>
<comment type="subcellular location">
    <subcellularLocation>
        <location evidence="1">Cell membrane</location>
        <topology evidence="1">Single-pass membrane protein</topology>
    </subcellularLocation>
</comment>